<evidence type="ECO:0000313" key="9">
    <source>
        <dbReference type="EMBL" id="RCH83429.1"/>
    </source>
</evidence>
<dbReference type="EMBL" id="PJQM01004747">
    <property type="protein sequence ID" value="RCH83429.1"/>
    <property type="molecule type" value="Genomic_DNA"/>
</dbReference>
<dbReference type="InterPro" id="IPR002401">
    <property type="entry name" value="Cyt_P450_E_grp-I"/>
</dbReference>
<evidence type="ECO:0000256" key="2">
    <source>
        <dbReference type="ARBA" id="ARBA00022617"/>
    </source>
</evidence>
<evidence type="ECO:0000256" key="1">
    <source>
        <dbReference type="ARBA" id="ARBA00010617"/>
    </source>
</evidence>
<dbReference type="Gene3D" id="1.10.630.10">
    <property type="entry name" value="Cytochrome P450"/>
    <property type="match status" value="1"/>
</dbReference>
<dbReference type="Pfam" id="PF00067">
    <property type="entry name" value="p450"/>
    <property type="match status" value="1"/>
</dbReference>
<dbReference type="GO" id="GO:0005506">
    <property type="term" value="F:iron ion binding"/>
    <property type="evidence" value="ECO:0007669"/>
    <property type="project" value="InterPro"/>
</dbReference>
<dbReference type="PRINTS" id="PR00385">
    <property type="entry name" value="P450"/>
</dbReference>
<dbReference type="GO" id="GO:0004497">
    <property type="term" value="F:monooxygenase activity"/>
    <property type="evidence" value="ECO:0007669"/>
    <property type="project" value="UniProtKB-KW"/>
</dbReference>
<evidence type="ECO:0000256" key="5">
    <source>
        <dbReference type="ARBA" id="ARBA00023004"/>
    </source>
</evidence>
<dbReference type="PANTHER" id="PTHR24291">
    <property type="entry name" value="CYTOCHROME P450 FAMILY 4"/>
    <property type="match status" value="1"/>
</dbReference>
<dbReference type="InterPro" id="IPR001128">
    <property type="entry name" value="Cyt_P450"/>
</dbReference>
<dbReference type="PRINTS" id="PR00463">
    <property type="entry name" value="EP450I"/>
</dbReference>
<keyword evidence="2 7" id="KW-0349">Heme</keyword>
<dbReference type="InterPro" id="IPR050196">
    <property type="entry name" value="Cytochrome_P450_Monoox"/>
</dbReference>
<dbReference type="Proteomes" id="UP000253551">
    <property type="component" value="Unassembled WGS sequence"/>
</dbReference>
<protein>
    <submittedName>
        <fullName evidence="9">Cytochrome P450-dit2</fullName>
    </submittedName>
</protein>
<dbReference type="STRING" id="4846.A0A367J0S7"/>
<reference evidence="9 10" key="1">
    <citation type="journal article" date="2018" name="G3 (Bethesda)">
        <title>Phylogenetic and Phylogenomic Definition of Rhizopus Species.</title>
        <authorList>
            <person name="Gryganskyi A.P."/>
            <person name="Golan J."/>
            <person name="Dolatabadi S."/>
            <person name="Mondo S."/>
            <person name="Robb S."/>
            <person name="Idnurm A."/>
            <person name="Muszewska A."/>
            <person name="Steczkiewicz K."/>
            <person name="Masonjones S."/>
            <person name="Liao H.L."/>
            <person name="Gajdeczka M.T."/>
            <person name="Anike F."/>
            <person name="Vuek A."/>
            <person name="Anishchenko I.M."/>
            <person name="Voigt K."/>
            <person name="de Hoog G.S."/>
            <person name="Smith M.E."/>
            <person name="Heitman J."/>
            <person name="Vilgalys R."/>
            <person name="Stajich J.E."/>
        </authorList>
    </citation>
    <scope>NUCLEOTIDE SEQUENCE [LARGE SCALE GENOMIC DNA]</scope>
    <source>
        <strain evidence="9 10">LSU 92-RS-03</strain>
    </source>
</reference>
<evidence type="ECO:0000256" key="6">
    <source>
        <dbReference type="ARBA" id="ARBA00023033"/>
    </source>
</evidence>
<dbReference type="PANTHER" id="PTHR24291:SF50">
    <property type="entry name" value="BIFUNCTIONAL ALBAFLAVENONE MONOOXYGENASE_TERPENE SYNTHASE"/>
    <property type="match status" value="1"/>
</dbReference>
<sequence>MTRLFFVLFQIFDDQLKWLFPSRVEAHQRLDHLLKRIDEMIALKRVTVTEKIGSLDYYSTTSDAEKDLLTLMMEAEIAGEGKLSDEELRRNMVMFFFAGHDTTAAGMSFAIGQLARHQEIQKKAREEVVSVLGDHVEDIPSIESIKKMPYLDAIVKETLRLNSPITKTLPRIAARDVAVDGLLIPQGTLVDVDIAATHMSEANYSDPFEFKPERFLESADVTSTKQGLSYVPFGYGSHVCIGQNFSLVEQRVFLAMLLRKFEWTLALDSVHRDGMIAEGNGGVRPINLRIDFKPRF</sequence>
<keyword evidence="6 8" id="KW-0503">Monooxygenase</keyword>
<dbReference type="SUPFAM" id="SSF48264">
    <property type="entry name" value="Cytochrome P450"/>
    <property type="match status" value="1"/>
</dbReference>
<dbReference type="OrthoDB" id="1470350at2759"/>
<keyword evidence="10" id="KW-1185">Reference proteome</keyword>
<comment type="similarity">
    <text evidence="1 8">Belongs to the cytochrome P450 family.</text>
</comment>
<dbReference type="InterPro" id="IPR017972">
    <property type="entry name" value="Cyt_P450_CS"/>
</dbReference>
<dbReference type="AlphaFoldDB" id="A0A367J0S7"/>
<comment type="cofactor">
    <cofactor evidence="7">
        <name>heme</name>
        <dbReference type="ChEBI" id="CHEBI:30413"/>
    </cofactor>
</comment>
<name>A0A367J0S7_RHIST</name>
<dbReference type="InterPro" id="IPR036396">
    <property type="entry name" value="Cyt_P450_sf"/>
</dbReference>
<dbReference type="GO" id="GO:0020037">
    <property type="term" value="F:heme binding"/>
    <property type="evidence" value="ECO:0007669"/>
    <property type="project" value="InterPro"/>
</dbReference>
<gene>
    <name evidence="9" type="primary">DIT2_5</name>
    <name evidence="9" type="ORF">CU098_007683</name>
</gene>
<keyword evidence="5 7" id="KW-0408">Iron</keyword>
<keyword evidence="3 7" id="KW-0479">Metal-binding</keyword>
<keyword evidence="4 8" id="KW-0560">Oxidoreductase</keyword>
<proteinExistence type="inferred from homology"/>
<feature type="binding site" description="axial binding residue" evidence="7">
    <location>
        <position position="240"/>
    </location>
    <ligand>
        <name>heme</name>
        <dbReference type="ChEBI" id="CHEBI:30413"/>
    </ligand>
    <ligandPart>
        <name>Fe</name>
        <dbReference type="ChEBI" id="CHEBI:18248"/>
    </ligandPart>
</feature>
<dbReference type="GO" id="GO:0016705">
    <property type="term" value="F:oxidoreductase activity, acting on paired donors, with incorporation or reduction of molecular oxygen"/>
    <property type="evidence" value="ECO:0007669"/>
    <property type="project" value="InterPro"/>
</dbReference>
<evidence type="ECO:0000256" key="4">
    <source>
        <dbReference type="ARBA" id="ARBA00023002"/>
    </source>
</evidence>
<organism evidence="9 10">
    <name type="scientific">Rhizopus stolonifer</name>
    <name type="common">Rhizopus nigricans</name>
    <dbReference type="NCBI Taxonomy" id="4846"/>
    <lineage>
        <taxon>Eukaryota</taxon>
        <taxon>Fungi</taxon>
        <taxon>Fungi incertae sedis</taxon>
        <taxon>Mucoromycota</taxon>
        <taxon>Mucoromycotina</taxon>
        <taxon>Mucoromycetes</taxon>
        <taxon>Mucorales</taxon>
        <taxon>Mucorineae</taxon>
        <taxon>Rhizopodaceae</taxon>
        <taxon>Rhizopus</taxon>
    </lineage>
</organism>
<dbReference type="PROSITE" id="PS00086">
    <property type="entry name" value="CYTOCHROME_P450"/>
    <property type="match status" value="1"/>
</dbReference>
<evidence type="ECO:0000313" key="10">
    <source>
        <dbReference type="Proteomes" id="UP000253551"/>
    </source>
</evidence>
<comment type="caution">
    <text evidence="9">The sequence shown here is derived from an EMBL/GenBank/DDBJ whole genome shotgun (WGS) entry which is preliminary data.</text>
</comment>
<evidence type="ECO:0000256" key="3">
    <source>
        <dbReference type="ARBA" id="ARBA00022723"/>
    </source>
</evidence>
<accession>A0A367J0S7</accession>
<evidence type="ECO:0000256" key="7">
    <source>
        <dbReference type="PIRSR" id="PIRSR602401-1"/>
    </source>
</evidence>
<evidence type="ECO:0000256" key="8">
    <source>
        <dbReference type="RuleBase" id="RU000461"/>
    </source>
</evidence>